<name>A0A317E2Q4_9PROT</name>
<dbReference type="RefSeq" id="WP_109907110.1">
    <property type="nucleotide sequence ID" value="NZ_QGLE01000009.1"/>
</dbReference>
<evidence type="ECO:0000313" key="2">
    <source>
        <dbReference type="Proteomes" id="UP000245461"/>
    </source>
</evidence>
<evidence type="ECO:0000313" key="1">
    <source>
        <dbReference type="EMBL" id="PWR20436.1"/>
    </source>
</evidence>
<dbReference type="Proteomes" id="UP000245461">
    <property type="component" value="Unassembled WGS sequence"/>
</dbReference>
<accession>A0A317E2Q4</accession>
<keyword evidence="2" id="KW-1185">Reference proteome</keyword>
<proteinExistence type="predicted"/>
<dbReference type="EMBL" id="QGLE01000009">
    <property type="protein sequence ID" value="PWR20436.1"/>
    <property type="molecule type" value="Genomic_DNA"/>
</dbReference>
<dbReference type="AlphaFoldDB" id="A0A317E2Q4"/>
<reference evidence="1 2" key="1">
    <citation type="submission" date="2018-05" db="EMBL/GenBank/DDBJ databases">
        <title>Zavarzinia sp. HR-AS.</title>
        <authorList>
            <person name="Lee Y."/>
            <person name="Jeon C.O."/>
        </authorList>
    </citation>
    <scope>NUCLEOTIDE SEQUENCE [LARGE SCALE GENOMIC DNA]</scope>
    <source>
        <strain evidence="1 2">HR-AS</strain>
    </source>
</reference>
<sequence>MEPPADLTVDLTLYPTETGGKRLTIRSGYRCLCFTTRDTAAGGRDVMLLLGPAPLAPGESRRIGIACLTPAGAAELRAVGYFYLWEMRFIGEATVVDPP</sequence>
<comment type="caution">
    <text evidence="1">The sequence shown here is derived from an EMBL/GenBank/DDBJ whole genome shotgun (WGS) entry which is preliminary data.</text>
</comment>
<protein>
    <submittedName>
        <fullName evidence="1">Uncharacterized protein</fullName>
    </submittedName>
</protein>
<gene>
    <name evidence="1" type="ORF">DKG74_15665</name>
</gene>
<dbReference type="OrthoDB" id="8237930at2"/>
<organism evidence="1 2">
    <name type="scientific">Zavarzinia aquatilis</name>
    <dbReference type="NCBI Taxonomy" id="2211142"/>
    <lineage>
        <taxon>Bacteria</taxon>
        <taxon>Pseudomonadati</taxon>
        <taxon>Pseudomonadota</taxon>
        <taxon>Alphaproteobacteria</taxon>
        <taxon>Rhodospirillales</taxon>
        <taxon>Zavarziniaceae</taxon>
        <taxon>Zavarzinia</taxon>
    </lineage>
</organism>